<dbReference type="AlphaFoldDB" id="A0A6N2NBZ3"/>
<dbReference type="EMBL" id="CAADRP010002218">
    <property type="protein sequence ID" value="VFU63575.1"/>
    <property type="molecule type" value="Genomic_DNA"/>
</dbReference>
<organism evidence="1">
    <name type="scientific">Salix viminalis</name>
    <name type="common">Common osier</name>
    <name type="synonym">Basket willow</name>
    <dbReference type="NCBI Taxonomy" id="40686"/>
    <lineage>
        <taxon>Eukaryota</taxon>
        <taxon>Viridiplantae</taxon>
        <taxon>Streptophyta</taxon>
        <taxon>Embryophyta</taxon>
        <taxon>Tracheophyta</taxon>
        <taxon>Spermatophyta</taxon>
        <taxon>Magnoliopsida</taxon>
        <taxon>eudicotyledons</taxon>
        <taxon>Gunneridae</taxon>
        <taxon>Pentapetalae</taxon>
        <taxon>rosids</taxon>
        <taxon>fabids</taxon>
        <taxon>Malpighiales</taxon>
        <taxon>Salicaceae</taxon>
        <taxon>Saliceae</taxon>
        <taxon>Salix</taxon>
    </lineage>
</organism>
<evidence type="ECO:0000313" key="1">
    <source>
        <dbReference type="EMBL" id="VFU63575.1"/>
    </source>
</evidence>
<gene>
    <name evidence="1" type="ORF">SVIM_LOCUS484623</name>
</gene>
<accession>A0A6N2NBZ3</accession>
<sequence>MRVVVVVVVVIYGIGFTCQGIELKSPKGGVPTVVLAWPGLRESVINAALLHPYSWHASGKTGESFAWQNISHLVDCRCGVVAVRIYKSAAQICDEMFFFLISLPRHSGFACRLVG</sequence>
<proteinExistence type="predicted"/>
<name>A0A6N2NBZ3_SALVM</name>
<reference evidence="1" key="1">
    <citation type="submission" date="2019-03" db="EMBL/GenBank/DDBJ databases">
        <authorList>
            <person name="Mank J."/>
            <person name="Almeida P."/>
        </authorList>
    </citation>
    <scope>NUCLEOTIDE SEQUENCE</scope>
    <source>
        <strain evidence="1">78183</strain>
    </source>
</reference>
<protein>
    <submittedName>
        <fullName evidence="1">Uncharacterized protein</fullName>
    </submittedName>
</protein>